<reference evidence="1" key="1">
    <citation type="submission" date="2017-02" db="EMBL/GenBank/DDBJ databases">
        <title>Complete genome sequence of two Escherichia coli phages, vB_EcoM_ ESCO5 and vB_EcoM_ESCO13, which are related to phAPEC8.</title>
        <authorList>
            <person name="Trotereau A."/>
            <person name="Gonnet M."/>
            <person name="Viardot A."/>
            <person name="Lalmanach A.-C."/>
            <person name="Guabiraba R."/>
            <person name="Chanteloup N."/>
            <person name="Schouler C."/>
        </authorList>
    </citation>
    <scope>NUCLEOTIDE SEQUENCE [LARGE SCALE GENOMIC DNA]</scope>
</reference>
<gene>
    <name evidence="1" type="ORF">ESCO13_00043</name>
</gene>
<keyword evidence="2" id="KW-1185">Reference proteome</keyword>
<protein>
    <submittedName>
        <fullName evidence="1">Uncharacterized protein</fullName>
    </submittedName>
</protein>
<organism evidence="1 2">
    <name type="scientific">Escherichia phage ESCO13</name>
    <dbReference type="NCBI Taxonomy" id="1881104"/>
    <lineage>
        <taxon>Viruses</taxon>
        <taxon>Duplodnaviria</taxon>
        <taxon>Heunggongvirae</taxon>
        <taxon>Uroviricota</taxon>
        <taxon>Caudoviricetes</taxon>
        <taxon>Stephanstirmvirinae</taxon>
        <taxon>Phapecoctavirus</taxon>
        <taxon>Phapecoctavirus ESCO13</taxon>
    </lineage>
</organism>
<accession>A0A1D7XF55</accession>
<dbReference type="EMBL" id="KX552041">
    <property type="protein sequence ID" value="AOQ27171.1"/>
    <property type="molecule type" value="Genomic_DNA"/>
</dbReference>
<evidence type="ECO:0000313" key="1">
    <source>
        <dbReference type="EMBL" id="AOQ27171.1"/>
    </source>
</evidence>
<proteinExistence type="predicted"/>
<evidence type="ECO:0000313" key="2">
    <source>
        <dbReference type="Proteomes" id="UP000225358"/>
    </source>
</evidence>
<name>A0A1D7XF55_9CAUD</name>
<sequence>MSDYNWYELEAVCQFYDSIVLRDPICQELSRRASALAIRVKINGWNADLEKELEFLLENTRVFRKVFPEWFEMEE</sequence>
<dbReference type="Proteomes" id="UP000225358">
    <property type="component" value="Segment"/>
</dbReference>